<dbReference type="NCBIfam" id="TIGR00963">
    <property type="entry name" value="secA"/>
    <property type="match status" value="1"/>
</dbReference>
<dbReference type="EC" id="7.4.2.8" evidence="11"/>
<dbReference type="InterPro" id="IPR027417">
    <property type="entry name" value="P-loop_NTPase"/>
</dbReference>
<keyword evidence="11" id="KW-0963">Cytoplasm</keyword>
<dbReference type="SUPFAM" id="SSF81886">
    <property type="entry name" value="Helical scaffold and wing domains of SecA"/>
    <property type="match status" value="1"/>
</dbReference>
<dbReference type="Pfam" id="PF07517">
    <property type="entry name" value="SecA_DEAD"/>
    <property type="match status" value="1"/>
</dbReference>
<comment type="caution">
    <text evidence="15">The sequence shown here is derived from an EMBL/GenBank/DDBJ whole genome shotgun (WGS) entry which is preliminary data.</text>
</comment>
<evidence type="ECO:0000256" key="5">
    <source>
        <dbReference type="ARBA" id="ARBA00022741"/>
    </source>
</evidence>
<keyword evidence="4" id="KW-1003">Cell membrane</keyword>
<dbReference type="PROSITE" id="PS51192">
    <property type="entry name" value="HELICASE_ATP_BIND_1"/>
    <property type="match status" value="1"/>
</dbReference>
<dbReference type="InterPro" id="IPR011115">
    <property type="entry name" value="SecA_DEAD"/>
</dbReference>
<dbReference type="InterPro" id="IPR011116">
    <property type="entry name" value="SecA_Wing/Scaffold"/>
</dbReference>
<dbReference type="EMBL" id="JACJTQ010000006">
    <property type="protein sequence ID" value="MBD2691414.1"/>
    <property type="molecule type" value="Genomic_DNA"/>
</dbReference>
<keyword evidence="11" id="KW-0793">Thylakoid</keyword>
<evidence type="ECO:0000256" key="12">
    <source>
        <dbReference type="RuleBase" id="RU003874"/>
    </source>
</evidence>
<sequence length="930" mass="106069">MLKLLLGDPNARKLKKYQPYITEINLLEEEIKALSDEELKGKTAEFKQRLAQGETLDDILPEAFALVRESGRRVLGLRHFDVQLLGGIILHTGQIAEMKTGEGKTLVATLPSYLNALTGQGVHVITVNDYLARRDAEWMGQVHRFLGLSVGLIQSTMTPSERQKNYACDITYVTNSEIGFDYLRDNMATSMAEVVQRPFNYCVIDEVDSILVDEARTPLIISGQVERPTEKYLQAAEIAFTLKKDEHYEVNEKDRNVLLSDEGFAEAENLLGVTDLFDPEDPWAHFVFNAIKAKELFLKDVNYIVRNDEVVIVDEFTGRVLTGRRWSDGLHQAVEAKEHVDIQPETQTLATITYQNLFLLYPKLGGMTGTAKTEEVEFEKIYKREVTIIPTNRIRRREDLSDMVFKTEAGKWGAIARECAEMHQNGRPVLVGTTSVEKSELLSRLLKEMNIPHELLNARPENVEREAEIVAQAGRRGAVTIATNMAGRGTDIILGGNSEYMARLKLREYFMPRIVSPEDEDSFGMQRASGLPMGGNGGGQGFLPGKKVKTWRASPEIFPTQLTKETEQLLKEAVEVAVKAYGERSLPELEAEEKVAVAAEKAPTDDLVIQKLRSAYQSIKKEYEVFTSTEHDDVVNRGGLHVIGTERHESRRIDNQLRGRAGRQGDPGTTRFFLSLEDNLLRIFGGDRVAGLMNAFQVEEDMPIESGMLTRSLEGAQKKVETYYYDIRKQVFEYDEVMNNQRRAIYAERRRVLEGQDLKEQVIKYAEKTMDDIVDYYINPDLPSEEWELDKLVDKVKEFVYLLADMQSSQLEDMGVLEIKAFLHEQARIAYDMKEAQIDQIQPGLMRQAERFFILQRIDTLWREHLQQMDALRESVGLRGYGQKDPLIEYKSEGYELFLDMMVNIRRDVVYSLFMFQPQPQPTVQTSEMV</sequence>
<evidence type="ECO:0000256" key="3">
    <source>
        <dbReference type="ARBA" id="ARBA00022448"/>
    </source>
</evidence>
<dbReference type="SUPFAM" id="SSF81767">
    <property type="entry name" value="Pre-protein crosslinking domain of SecA"/>
    <property type="match status" value="1"/>
</dbReference>
<dbReference type="PANTHER" id="PTHR30612">
    <property type="entry name" value="SECA INNER MEMBRANE COMPONENT OF SEC PROTEIN SECRETION SYSTEM"/>
    <property type="match status" value="1"/>
</dbReference>
<dbReference type="InterPro" id="IPR011130">
    <property type="entry name" value="SecA_preprotein_X-link_dom"/>
</dbReference>
<keyword evidence="10 11" id="KW-0472">Membrane</keyword>
<feature type="domain" description="SecA family profile" evidence="14">
    <location>
        <begin position="1"/>
        <end position="705"/>
    </location>
</feature>
<keyword evidence="9 11" id="KW-0811">Translocation</keyword>
<dbReference type="InterPro" id="IPR014018">
    <property type="entry name" value="SecA_motor_DEAD"/>
</dbReference>
<dbReference type="CDD" id="cd18803">
    <property type="entry name" value="SF2_C_secA"/>
    <property type="match status" value="1"/>
</dbReference>
<dbReference type="Gene3D" id="3.40.50.300">
    <property type="entry name" value="P-loop containing nucleotide triphosphate hydrolases"/>
    <property type="match status" value="2"/>
</dbReference>
<dbReference type="RefSeq" id="WP_190905906.1">
    <property type="nucleotide sequence ID" value="NZ_JACJTQ010000006.1"/>
</dbReference>
<keyword evidence="8 11" id="KW-1278">Translocase</keyword>
<dbReference type="Pfam" id="PF21090">
    <property type="entry name" value="P-loop_SecA"/>
    <property type="match status" value="1"/>
</dbReference>
<dbReference type="InterPro" id="IPR044722">
    <property type="entry name" value="SecA_SF2_C"/>
</dbReference>
<dbReference type="SUPFAM" id="SSF52540">
    <property type="entry name" value="P-loop containing nucleoside triphosphate hydrolases"/>
    <property type="match status" value="2"/>
</dbReference>
<dbReference type="Proteomes" id="UP000660381">
    <property type="component" value="Unassembled WGS sequence"/>
</dbReference>
<dbReference type="Pfam" id="PF01043">
    <property type="entry name" value="SecA_PP_bind"/>
    <property type="match status" value="1"/>
</dbReference>
<evidence type="ECO:0000313" key="15">
    <source>
        <dbReference type="EMBL" id="MBD2691414.1"/>
    </source>
</evidence>
<dbReference type="Gene3D" id="1.10.3060.10">
    <property type="entry name" value="Helical scaffold and wing domains of SecA"/>
    <property type="match status" value="1"/>
</dbReference>
<dbReference type="Gene3D" id="3.90.1440.10">
    <property type="entry name" value="SecA, preprotein cross-linking domain"/>
    <property type="match status" value="1"/>
</dbReference>
<protein>
    <recommendedName>
        <fullName evidence="11 12">Protein translocase subunit SecA</fullName>
        <ecNumber evidence="11">7.4.2.8</ecNumber>
    </recommendedName>
</protein>
<reference evidence="15 16" key="1">
    <citation type="journal article" date="2020" name="ISME J.">
        <title>Comparative genomics reveals insights into cyanobacterial evolution and habitat adaptation.</title>
        <authorList>
            <person name="Chen M.Y."/>
            <person name="Teng W.K."/>
            <person name="Zhao L."/>
            <person name="Hu C.X."/>
            <person name="Zhou Y.K."/>
            <person name="Han B.P."/>
            <person name="Song L.R."/>
            <person name="Shu W.S."/>
        </authorList>
    </citation>
    <scope>NUCLEOTIDE SEQUENCE [LARGE SCALE GENOMIC DNA]</scope>
    <source>
        <strain evidence="15 16">FACHB-362</strain>
    </source>
</reference>
<dbReference type="PRINTS" id="PR00906">
    <property type="entry name" value="SECA"/>
</dbReference>
<comment type="function">
    <text evidence="11">Probably participates in protein translocation into and across both the cytoplasmic and thylakoid membranes in cyanobacterial cells.</text>
</comment>
<evidence type="ECO:0000256" key="1">
    <source>
        <dbReference type="ARBA" id="ARBA00004170"/>
    </source>
</evidence>
<dbReference type="PROSITE" id="PS51196">
    <property type="entry name" value="SECA_MOTOR_DEAD"/>
    <property type="match status" value="1"/>
</dbReference>
<dbReference type="InterPro" id="IPR014001">
    <property type="entry name" value="Helicase_ATP-bd"/>
</dbReference>
<dbReference type="InterPro" id="IPR036670">
    <property type="entry name" value="SecA_X-link_sf"/>
</dbReference>
<evidence type="ECO:0000256" key="9">
    <source>
        <dbReference type="ARBA" id="ARBA00023010"/>
    </source>
</evidence>
<organism evidence="15 16">
    <name type="scientific">Anabaena catenula FACHB-362</name>
    <dbReference type="NCBI Taxonomy" id="2692877"/>
    <lineage>
        <taxon>Bacteria</taxon>
        <taxon>Bacillati</taxon>
        <taxon>Cyanobacteriota</taxon>
        <taxon>Cyanophyceae</taxon>
        <taxon>Nostocales</taxon>
        <taxon>Nostocaceae</taxon>
        <taxon>Anabaena</taxon>
    </lineage>
</organism>
<evidence type="ECO:0000313" key="16">
    <source>
        <dbReference type="Proteomes" id="UP000660381"/>
    </source>
</evidence>
<feature type="binding site" evidence="11">
    <location>
        <position position="491"/>
    </location>
    <ligand>
        <name>ATP</name>
        <dbReference type="ChEBI" id="CHEBI:30616"/>
    </ligand>
</feature>
<keyword evidence="7 11" id="KW-0653">Protein transport</keyword>
<proteinExistence type="inferred from homology"/>
<evidence type="ECO:0000256" key="10">
    <source>
        <dbReference type="ARBA" id="ARBA00023136"/>
    </source>
</evidence>
<dbReference type="InterPro" id="IPR020937">
    <property type="entry name" value="SecA_CS"/>
</dbReference>
<dbReference type="CDD" id="cd17928">
    <property type="entry name" value="DEXDc_SecA"/>
    <property type="match status" value="1"/>
</dbReference>
<feature type="binding site" evidence="11">
    <location>
        <position position="83"/>
    </location>
    <ligand>
        <name>ATP</name>
        <dbReference type="ChEBI" id="CHEBI:30616"/>
    </ligand>
</feature>
<evidence type="ECO:0000256" key="2">
    <source>
        <dbReference type="ARBA" id="ARBA00007650"/>
    </source>
</evidence>
<evidence type="ECO:0000256" key="4">
    <source>
        <dbReference type="ARBA" id="ARBA00022475"/>
    </source>
</evidence>
<dbReference type="HAMAP" id="MF_01382">
    <property type="entry name" value="SecA"/>
    <property type="match status" value="1"/>
</dbReference>
<comment type="subunit">
    <text evidence="11">Monomer and homodimer. Part of the essential Sec protein translocation apparatus which comprises SecA, SecYEG and auxiliary proteins SecDF. Other proteins may also be involved.</text>
</comment>
<keyword evidence="6 11" id="KW-0067">ATP-binding</keyword>
<comment type="function">
    <text evidence="11">Part of the Sec protein translocase complex. Interacts with the SecYEG preprotein conducting channel. Has a central role in coupling the hydrolysis of ATP to the transfer of proteins into and across the cell membrane, serving as an ATP-driven molecular motor driving the stepwise translocation of polypeptide chains across the membrane.</text>
</comment>
<keyword evidence="3 11" id="KW-0813">Transport</keyword>
<feature type="binding site" evidence="11">
    <location>
        <begin position="101"/>
        <end position="105"/>
    </location>
    <ligand>
        <name>ATP</name>
        <dbReference type="ChEBI" id="CHEBI:30616"/>
    </ligand>
</feature>
<dbReference type="PANTHER" id="PTHR30612:SF0">
    <property type="entry name" value="CHLOROPLAST PROTEIN-TRANSPORTING ATPASE"/>
    <property type="match status" value="1"/>
</dbReference>
<keyword evidence="16" id="KW-1185">Reference proteome</keyword>
<evidence type="ECO:0000256" key="8">
    <source>
        <dbReference type="ARBA" id="ARBA00022967"/>
    </source>
</evidence>
<gene>
    <name evidence="11 15" type="primary">secA</name>
    <name evidence="15" type="ORF">H6G68_06520</name>
</gene>
<evidence type="ECO:0000259" key="14">
    <source>
        <dbReference type="PROSITE" id="PS51196"/>
    </source>
</evidence>
<name>A0ABR8J1T6_9NOST</name>
<feature type="domain" description="Helicase ATP-binding" evidence="13">
    <location>
        <begin position="85"/>
        <end position="243"/>
    </location>
</feature>
<dbReference type="PROSITE" id="PS01312">
    <property type="entry name" value="SECA"/>
    <property type="match status" value="1"/>
</dbReference>
<comment type="subcellular location">
    <subcellularLocation>
        <location evidence="11">Cell inner membrane</location>
        <topology evidence="11">Peripheral membrane protein</topology>
        <orientation evidence="11">Cytoplasmic side</orientation>
    </subcellularLocation>
    <subcellularLocation>
        <location evidence="11">Cellular thylakoid membrane</location>
        <topology evidence="11">Peripheral membrane protein</topology>
        <orientation evidence="11">Cytoplasmic side</orientation>
    </subcellularLocation>
    <subcellularLocation>
        <location evidence="11">Cytoplasm</location>
    </subcellularLocation>
    <subcellularLocation>
        <location evidence="1">Membrane</location>
        <topology evidence="1">Peripheral membrane protein</topology>
    </subcellularLocation>
</comment>
<dbReference type="SMART" id="SM00957">
    <property type="entry name" value="SecA_DEAD"/>
    <property type="match status" value="1"/>
</dbReference>
<comment type="catalytic activity">
    <reaction evidence="11">
        <text>ATP + H2O + cellular proteinSide 1 = ADP + phosphate + cellular proteinSide 2.</text>
        <dbReference type="EC" id="7.4.2.8"/>
    </reaction>
</comment>
<evidence type="ECO:0000259" key="13">
    <source>
        <dbReference type="PROSITE" id="PS51192"/>
    </source>
</evidence>
<comment type="similarity">
    <text evidence="2 11 12">Belongs to the SecA family.</text>
</comment>
<keyword evidence="5 11" id="KW-0547">Nucleotide-binding</keyword>
<dbReference type="InterPro" id="IPR000185">
    <property type="entry name" value="SecA"/>
</dbReference>
<dbReference type="Pfam" id="PF07516">
    <property type="entry name" value="SecA_SW"/>
    <property type="match status" value="1"/>
</dbReference>
<dbReference type="InterPro" id="IPR036266">
    <property type="entry name" value="SecA_Wing/Scaffold_sf"/>
</dbReference>
<evidence type="ECO:0000256" key="7">
    <source>
        <dbReference type="ARBA" id="ARBA00022927"/>
    </source>
</evidence>
<evidence type="ECO:0000256" key="11">
    <source>
        <dbReference type="HAMAP-Rule" id="MF_01382"/>
    </source>
</evidence>
<accession>A0ABR8J1T6</accession>
<dbReference type="SMART" id="SM00958">
    <property type="entry name" value="SecA_PP_bind"/>
    <property type="match status" value="1"/>
</dbReference>
<evidence type="ECO:0000256" key="6">
    <source>
        <dbReference type="ARBA" id="ARBA00022840"/>
    </source>
</evidence>